<evidence type="ECO:0000313" key="2">
    <source>
        <dbReference type="Proteomes" id="UP000054937"/>
    </source>
</evidence>
<organism evidence="1 2">
    <name type="scientific">Pseudocohnilembus persalinus</name>
    <name type="common">Ciliate</name>
    <dbReference type="NCBI Taxonomy" id="266149"/>
    <lineage>
        <taxon>Eukaryota</taxon>
        <taxon>Sar</taxon>
        <taxon>Alveolata</taxon>
        <taxon>Ciliophora</taxon>
        <taxon>Intramacronucleata</taxon>
        <taxon>Oligohymenophorea</taxon>
        <taxon>Scuticociliatia</taxon>
        <taxon>Philasterida</taxon>
        <taxon>Pseudocohnilembidae</taxon>
        <taxon>Pseudocohnilembus</taxon>
    </lineage>
</organism>
<dbReference type="InParanoid" id="A0A0V0R3K2"/>
<dbReference type="InterPro" id="IPR018181">
    <property type="entry name" value="Heat_shock_70_CS"/>
</dbReference>
<name>A0A0V0R3K2_PSEPJ</name>
<protein>
    <submittedName>
        <fullName evidence="1">Ribonuclease H-like domain</fullName>
    </submittedName>
</protein>
<dbReference type="PROSITE" id="PS00297">
    <property type="entry name" value="HSP70_1"/>
    <property type="match status" value="1"/>
</dbReference>
<comment type="caution">
    <text evidence="1">The sequence shown here is derived from an EMBL/GenBank/DDBJ whole genome shotgun (WGS) entry which is preliminary data.</text>
</comment>
<keyword evidence="2" id="KW-1185">Reference proteome</keyword>
<dbReference type="AlphaFoldDB" id="A0A0V0R3K2"/>
<evidence type="ECO:0000313" key="1">
    <source>
        <dbReference type="EMBL" id="KRX09067.1"/>
    </source>
</evidence>
<gene>
    <name evidence="1" type="ORF">PPERSA_01954</name>
</gene>
<dbReference type="PANTHER" id="PTHR33317">
    <property type="entry name" value="POLYNUCLEOTIDYL TRANSFERASE, RIBONUCLEASE H-LIKE SUPERFAMILY PROTEIN"/>
    <property type="match status" value="1"/>
</dbReference>
<dbReference type="PANTHER" id="PTHR33317:SF4">
    <property type="entry name" value="POLYNUCLEOTIDYL TRANSFERASE, RIBONUCLEASE H-LIKE SUPERFAMILY PROTEIN"/>
    <property type="match status" value="1"/>
</dbReference>
<dbReference type="GO" id="GO:0005829">
    <property type="term" value="C:cytosol"/>
    <property type="evidence" value="ECO:0007669"/>
    <property type="project" value="TreeGrafter"/>
</dbReference>
<dbReference type="InterPro" id="IPR012337">
    <property type="entry name" value="RNaseH-like_sf"/>
</dbReference>
<dbReference type="SUPFAM" id="SSF53098">
    <property type="entry name" value="Ribonuclease H-like"/>
    <property type="match status" value="1"/>
</dbReference>
<dbReference type="Proteomes" id="UP000054937">
    <property type="component" value="Unassembled WGS sequence"/>
</dbReference>
<reference evidence="1 2" key="1">
    <citation type="journal article" date="2015" name="Sci. Rep.">
        <title>Genome of the facultative scuticociliatosis pathogen Pseudocohnilembus persalinus provides insight into its virulence through horizontal gene transfer.</title>
        <authorList>
            <person name="Xiong J."/>
            <person name="Wang G."/>
            <person name="Cheng J."/>
            <person name="Tian M."/>
            <person name="Pan X."/>
            <person name="Warren A."/>
            <person name="Jiang C."/>
            <person name="Yuan D."/>
            <person name="Miao W."/>
        </authorList>
    </citation>
    <scope>NUCLEOTIDE SEQUENCE [LARGE SCALE GENOMIC DNA]</scope>
    <source>
        <strain evidence="1">36N120E</strain>
    </source>
</reference>
<dbReference type="GO" id="GO:0000967">
    <property type="term" value="P:rRNA 5'-end processing"/>
    <property type="evidence" value="ECO:0007669"/>
    <property type="project" value="TreeGrafter"/>
</dbReference>
<dbReference type="InterPro" id="IPR037027">
    <property type="entry name" value="YqgF/RNaseH-like_dom_sf"/>
</dbReference>
<sequence>MAISNLALKYKLQSLLRRGQKLNILGVDLGTTTCGLSISDSKGQKAYFDEQYTSIAAHNILKEINLKKDKKHKFQDTKQINDGLASILILQSFLDYLNQVKR</sequence>
<dbReference type="InterPro" id="IPR005227">
    <property type="entry name" value="YqgF"/>
</dbReference>
<dbReference type="EMBL" id="LDAU01000055">
    <property type="protein sequence ID" value="KRX09067.1"/>
    <property type="molecule type" value="Genomic_DNA"/>
</dbReference>
<dbReference type="Gene3D" id="3.30.420.140">
    <property type="entry name" value="YqgF/RNase H-like domain"/>
    <property type="match status" value="1"/>
</dbReference>
<accession>A0A0V0R3K2</accession>
<proteinExistence type="predicted"/>